<sequence length="502" mass="53456">MDHLRSPSPLTRRSFIGAGLSGAALLALAACAPTAPFLSPTSRAVADAEAARKVSGATTRLALRAGTGTLDLAGTIAQTWSYGAVPAPVIRLKRGDTLDATLENTMPEATTIHWHGVALRNDMDGVPGVTQDPVAAGASYRYTFAAPDAGTYWFHPHVGTQLDRGLYGALIVEDPQEPLAYDDEWVVILDDWLDGVTSTPPKVFAELSQGMGDMKGMGGTGRRMGNLLMESASKPLGGDAGDVYYPHYLINGRPPADPETFTSAPGKRVRIRMINVGADTAFRVALSGHRLTLTHSDGFPVDPVDVDSVLLGMGERYDVIVTLGDGAFALVAEAEGKGARAFAVVRTGSGATPPVDLTVSELSGRLGTADTLRAAAEVALPIRDPDLEITIRLRGNMAKYNWSLDGKPFSPDAPMDNAHPITAGERVRINFVNTTTMWHPMHLHGHTYQHANGGPRKDTSIVLPGRTLSVDFDANNPGRWLTHCHNLYHGEAGMIGALAYTQ</sequence>
<keyword evidence="1" id="KW-0479">Metal-binding</keyword>
<dbReference type="InterPro" id="IPR045087">
    <property type="entry name" value="Cu-oxidase_fam"/>
</dbReference>
<dbReference type="PROSITE" id="PS51318">
    <property type="entry name" value="TAT"/>
    <property type="match status" value="1"/>
</dbReference>
<dbReference type="CDD" id="cd13861">
    <property type="entry name" value="CuRO_1_CumA_like"/>
    <property type="match status" value="1"/>
</dbReference>
<evidence type="ECO:0000259" key="7">
    <source>
        <dbReference type="Pfam" id="PF07732"/>
    </source>
</evidence>
<evidence type="ECO:0000313" key="8">
    <source>
        <dbReference type="EMBL" id="TFC10430.1"/>
    </source>
</evidence>
<keyword evidence="4" id="KW-0732">Signal</keyword>
<dbReference type="InterPro" id="IPR008972">
    <property type="entry name" value="Cupredoxin"/>
</dbReference>
<feature type="chain" id="PRO_5020269351" evidence="4">
    <location>
        <begin position="30"/>
        <end position="502"/>
    </location>
</feature>
<dbReference type="PANTHER" id="PTHR11709">
    <property type="entry name" value="MULTI-COPPER OXIDASE"/>
    <property type="match status" value="1"/>
</dbReference>
<feature type="domain" description="Plastocyanin-like" evidence="7">
    <location>
        <begin position="77"/>
        <end position="176"/>
    </location>
</feature>
<dbReference type="Gene3D" id="2.60.40.420">
    <property type="entry name" value="Cupredoxins - blue copper proteins"/>
    <property type="match status" value="3"/>
</dbReference>
<evidence type="ECO:0000256" key="1">
    <source>
        <dbReference type="ARBA" id="ARBA00022723"/>
    </source>
</evidence>
<name>A0A4R8WLV5_9MICO</name>
<dbReference type="RefSeq" id="WP_134569151.1">
    <property type="nucleotide sequence ID" value="NZ_SOFP01000075.1"/>
</dbReference>
<feature type="signal peptide" evidence="4">
    <location>
        <begin position="1"/>
        <end position="29"/>
    </location>
</feature>
<dbReference type="PANTHER" id="PTHR11709:SF394">
    <property type="entry name" value="FI03373P-RELATED"/>
    <property type="match status" value="1"/>
</dbReference>
<dbReference type="InterPro" id="IPR011706">
    <property type="entry name" value="Cu-oxidase_C"/>
</dbReference>
<dbReference type="CDD" id="cd13870">
    <property type="entry name" value="CuRO_2_CopA_like_1"/>
    <property type="match status" value="1"/>
</dbReference>
<dbReference type="InterPro" id="IPR001117">
    <property type="entry name" value="Cu-oxidase_2nd"/>
</dbReference>
<dbReference type="GO" id="GO:0016491">
    <property type="term" value="F:oxidoreductase activity"/>
    <property type="evidence" value="ECO:0007669"/>
    <property type="project" value="UniProtKB-KW"/>
</dbReference>
<reference evidence="8 9" key="1">
    <citation type="submission" date="2019-03" db="EMBL/GenBank/DDBJ databases">
        <title>Genomics of glacier-inhabiting Cryobacterium strains.</title>
        <authorList>
            <person name="Liu Q."/>
            <person name="Xin Y.-H."/>
        </authorList>
    </citation>
    <scope>NUCLEOTIDE SEQUENCE [LARGE SCALE GENOMIC DNA]</scope>
    <source>
        <strain evidence="8 9">MDT1-3</strain>
    </source>
</reference>
<evidence type="ECO:0000256" key="4">
    <source>
        <dbReference type="SAM" id="SignalP"/>
    </source>
</evidence>
<gene>
    <name evidence="8" type="ORF">E3O19_15650</name>
</gene>
<comment type="caution">
    <text evidence="8">The sequence shown here is derived from an EMBL/GenBank/DDBJ whole genome shotgun (WGS) entry which is preliminary data.</text>
</comment>
<protein>
    <submittedName>
        <fullName evidence="8">Multicopper oxidase family protein</fullName>
    </submittedName>
</protein>
<accession>A0A4R8WLV5</accession>
<organism evidence="8 9">
    <name type="scientific">Cryobacterium algoritolerans</name>
    <dbReference type="NCBI Taxonomy" id="1259184"/>
    <lineage>
        <taxon>Bacteria</taxon>
        <taxon>Bacillati</taxon>
        <taxon>Actinomycetota</taxon>
        <taxon>Actinomycetes</taxon>
        <taxon>Micrococcales</taxon>
        <taxon>Microbacteriaceae</taxon>
        <taxon>Cryobacterium</taxon>
    </lineage>
</organism>
<dbReference type="AlphaFoldDB" id="A0A4R8WLV5"/>
<evidence type="ECO:0000259" key="6">
    <source>
        <dbReference type="Pfam" id="PF07731"/>
    </source>
</evidence>
<dbReference type="Proteomes" id="UP000298412">
    <property type="component" value="Unassembled WGS sequence"/>
</dbReference>
<dbReference type="Pfam" id="PF07731">
    <property type="entry name" value="Cu-oxidase_2"/>
    <property type="match status" value="1"/>
</dbReference>
<dbReference type="InterPro" id="IPR034279">
    <property type="entry name" value="CuRO_3_CopA"/>
</dbReference>
<dbReference type="GO" id="GO:0005507">
    <property type="term" value="F:copper ion binding"/>
    <property type="evidence" value="ECO:0007669"/>
    <property type="project" value="InterPro"/>
</dbReference>
<dbReference type="OrthoDB" id="345021at2"/>
<dbReference type="CDD" id="cd13896">
    <property type="entry name" value="CuRO_3_CopA"/>
    <property type="match status" value="1"/>
</dbReference>
<dbReference type="InterPro" id="IPR006311">
    <property type="entry name" value="TAT_signal"/>
</dbReference>
<keyword evidence="2" id="KW-0560">Oxidoreductase</keyword>
<evidence type="ECO:0000313" key="9">
    <source>
        <dbReference type="Proteomes" id="UP000298412"/>
    </source>
</evidence>
<dbReference type="Pfam" id="PF00394">
    <property type="entry name" value="Cu-oxidase"/>
    <property type="match status" value="1"/>
</dbReference>
<dbReference type="SUPFAM" id="SSF49503">
    <property type="entry name" value="Cupredoxins"/>
    <property type="match status" value="3"/>
</dbReference>
<keyword evidence="9" id="KW-1185">Reference proteome</keyword>
<dbReference type="PROSITE" id="PS51257">
    <property type="entry name" value="PROKAR_LIPOPROTEIN"/>
    <property type="match status" value="1"/>
</dbReference>
<evidence type="ECO:0000256" key="3">
    <source>
        <dbReference type="ARBA" id="ARBA00023008"/>
    </source>
</evidence>
<proteinExistence type="predicted"/>
<dbReference type="EMBL" id="SOFP01000075">
    <property type="protein sequence ID" value="TFC10430.1"/>
    <property type="molecule type" value="Genomic_DNA"/>
</dbReference>
<keyword evidence="3" id="KW-0186">Copper</keyword>
<dbReference type="PROSITE" id="PS00080">
    <property type="entry name" value="MULTICOPPER_OXIDASE2"/>
    <property type="match status" value="1"/>
</dbReference>
<dbReference type="InterPro" id="IPR011707">
    <property type="entry name" value="Cu-oxidase-like_N"/>
</dbReference>
<dbReference type="InterPro" id="IPR002355">
    <property type="entry name" value="Cu_oxidase_Cu_BS"/>
</dbReference>
<evidence type="ECO:0000259" key="5">
    <source>
        <dbReference type="Pfam" id="PF00394"/>
    </source>
</evidence>
<feature type="domain" description="Plastocyanin-like" evidence="5">
    <location>
        <begin position="247"/>
        <end position="337"/>
    </location>
</feature>
<dbReference type="Pfam" id="PF07732">
    <property type="entry name" value="Cu-oxidase_3"/>
    <property type="match status" value="1"/>
</dbReference>
<evidence type="ECO:0000256" key="2">
    <source>
        <dbReference type="ARBA" id="ARBA00023002"/>
    </source>
</evidence>
<feature type="domain" description="Plastocyanin-like" evidence="6">
    <location>
        <begin position="385"/>
        <end position="499"/>
    </location>
</feature>